<evidence type="ECO:0000256" key="1">
    <source>
        <dbReference type="SAM" id="MobiDB-lite"/>
    </source>
</evidence>
<proteinExistence type="predicted"/>
<dbReference type="Proteomes" id="UP001148838">
    <property type="component" value="Unassembled WGS sequence"/>
</dbReference>
<reference evidence="2 3" key="1">
    <citation type="journal article" date="2022" name="Allergy">
        <title>Genome assembly and annotation of Periplaneta americana reveal a comprehensive cockroach allergen profile.</title>
        <authorList>
            <person name="Wang L."/>
            <person name="Xiong Q."/>
            <person name="Saelim N."/>
            <person name="Wang L."/>
            <person name="Nong W."/>
            <person name="Wan A.T."/>
            <person name="Shi M."/>
            <person name="Liu X."/>
            <person name="Cao Q."/>
            <person name="Hui J.H.L."/>
            <person name="Sookrung N."/>
            <person name="Leung T.F."/>
            <person name="Tungtrongchitr A."/>
            <person name="Tsui S.K.W."/>
        </authorList>
    </citation>
    <scope>NUCLEOTIDE SEQUENCE [LARGE SCALE GENOMIC DNA]</scope>
    <source>
        <strain evidence="2">PWHHKU_190912</strain>
    </source>
</reference>
<accession>A0ABQ8TS58</accession>
<protein>
    <submittedName>
        <fullName evidence="2">Uncharacterized protein</fullName>
    </submittedName>
</protein>
<dbReference type="EMBL" id="JAJSOF020000005">
    <property type="protein sequence ID" value="KAJ4448550.1"/>
    <property type="molecule type" value="Genomic_DNA"/>
</dbReference>
<name>A0ABQ8TS58_PERAM</name>
<gene>
    <name evidence="2" type="ORF">ANN_10568</name>
</gene>
<organism evidence="2 3">
    <name type="scientific">Periplaneta americana</name>
    <name type="common">American cockroach</name>
    <name type="synonym">Blatta americana</name>
    <dbReference type="NCBI Taxonomy" id="6978"/>
    <lineage>
        <taxon>Eukaryota</taxon>
        <taxon>Metazoa</taxon>
        <taxon>Ecdysozoa</taxon>
        <taxon>Arthropoda</taxon>
        <taxon>Hexapoda</taxon>
        <taxon>Insecta</taxon>
        <taxon>Pterygota</taxon>
        <taxon>Neoptera</taxon>
        <taxon>Polyneoptera</taxon>
        <taxon>Dictyoptera</taxon>
        <taxon>Blattodea</taxon>
        <taxon>Blattoidea</taxon>
        <taxon>Blattidae</taxon>
        <taxon>Blattinae</taxon>
        <taxon>Periplaneta</taxon>
    </lineage>
</organism>
<feature type="compositionally biased region" description="Polar residues" evidence="1">
    <location>
        <begin position="87"/>
        <end position="125"/>
    </location>
</feature>
<keyword evidence="3" id="KW-1185">Reference proteome</keyword>
<evidence type="ECO:0000313" key="3">
    <source>
        <dbReference type="Proteomes" id="UP001148838"/>
    </source>
</evidence>
<feature type="region of interest" description="Disordered" evidence="1">
    <location>
        <begin position="81"/>
        <end position="125"/>
    </location>
</feature>
<evidence type="ECO:0000313" key="2">
    <source>
        <dbReference type="EMBL" id="KAJ4448550.1"/>
    </source>
</evidence>
<sequence>MSPGSSTESYPAFARIGLRENPGKNLNQVTCPDRELNPGHLVSRPDALTVAPQVTCPDRDSNPGHLVSRPDALTVIPQEKARKKPNQIISPSGNRTCAQAQPDRQASALTQSEIPSFTTIQNNRQ</sequence>
<comment type="caution">
    <text evidence="2">The sequence shown here is derived from an EMBL/GenBank/DDBJ whole genome shotgun (WGS) entry which is preliminary data.</text>
</comment>